<dbReference type="Proteomes" id="UP000053989">
    <property type="component" value="Unassembled WGS sequence"/>
</dbReference>
<protein>
    <submittedName>
        <fullName evidence="2">Uncharacterized protein</fullName>
    </submittedName>
</protein>
<evidence type="ECO:0000256" key="1">
    <source>
        <dbReference type="SAM" id="MobiDB-lite"/>
    </source>
</evidence>
<dbReference type="AlphaFoldDB" id="A0A0C3DG44"/>
<proteinExistence type="predicted"/>
<feature type="compositionally biased region" description="Acidic residues" evidence="1">
    <location>
        <begin position="34"/>
        <end position="48"/>
    </location>
</feature>
<reference evidence="2 3" key="1">
    <citation type="submission" date="2014-04" db="EMBL/GenBank/DDBJ databases">
        <authorList>
            <consortium name="DOE Joint Genome Institute"/>
            <person name="Kuo A."/>
            <person name="Kohler A."/>
            <person name="Nagy L.G."/>
            <person name="Floudas D."/>
            <person name="Copeland A."/>
            <person name="Barry K.W."/>
            <person name="Cichocki N."/>
            <person name="Veneault-Fourrey C."/>
            <person name="LaButti K."/>
            <person name="Lindquist E.A."/>
            <person name="Lipzen A."/>
            <person name="Lundell T."/>
            <person name="Morin E."/>
            <person name="Murat C."/>
            <person name="Sun H."/>
            <person name="Tunlid A."/>
            <person name="Henrissat B."/>
            <person name="Grigoriev I.V."/>
            <person name="Hibbett D.S."/>
            <person name="Martin F."/>
            <person name="Nordberg H.P."/>
            <person name="Cantor M.N."/>
            <person name="Hua S.X."/>
        </authorList>
    </citation>
    <scope>NUCLEOTIDE SEQUENCE [LARGE SCALE GENOMIC DNA]</scope>
    <source>
        <strain evidence="2 3">Foug A</strain>
    </source>
</reference>
<sequence length="189" mass="20628">MVVLIPFSTEDSDPGADSDERGVVGADERMDPENTGEEDDVDKEDELAGESTRMGARGDLDRVFHRYQPLKAGNIETYWENLEDDAVLVHQQCFLVSLAEIAARSDACVGSTPSNLWRSLSIERDPVHLDVQSGSCSDQDTQDTSKACAPGLIHPASECTQPVRESEEISIEVPARHETKLRGVDSTVG</sequence>
<accession>A0A0C3DG44</accession>
<reference evidence="3" key="2">
    <citation type="submission" date="2015-01" db="EMBL/GenBank/DDBJ databases">
        <title>Evolutionary Origins and Diversification of the Mycorrhizal Mutualists.</title>
        <authorList>
            <consortium name="DOE Joint Genome Institute"/>
            <consortium name="Mycorrhizal Genomics Consortium"/>
            <person name="Kohler A."/>
            <person name="Kuo A."/>
            <person name="Nagy L.G."/>
            <person name="Floudas D."/>
            <person name="Copeland A."/>
            <person name="Barry K.W."/>
            <person name="Cichocki N."/>
            <person name="Veneault-Fourrey C."/>
            <person name="LaButti K."/>
            <person name="Lindquist E.A."/>
            <person name="Lipzen A."/>
            <person name="Lundell T."/>
            <person name="Morin E."/>
            <person name="Murat C."/>
            <person name="Riley R."/>
            <person name="Ohm R."/>
            <person name="Sun H."/>
            <person name="Tunlid A."/>
            <person name="Henrissat B."/>
            <person name="Grigoriev I.V."/>
            <person name="Hibbett D.S."/>
            <person name="Martin F."/>
        </authorList>
    </citation>
    <scope>NUCLEOTIDE SEQUENCE [LARGE SCALE GENOMIC DNA]</scope>
    <source>
        <strain evidence="3">Foug A</strain>
    </source>
</reference>
<evidence type="ECO:0000313" key="2">
    <source>
        <dbReference type="EMBL" id="KIM59655.1"/>
    </source>
</evidence>
<feature type="compositionally biased region" description="Basic and acidic residues" evidence="1">
    <location>
        <begin position="18"/>
        <end position="32"/>
    </location>
</feature>
<dbReference type="OrthoDB" id="2709836at2759"/>
<dbReference type="InParanoid" id="A0A0C3DG44"/>
<dbReference type="EMBL" id="KN822071">
    <property type="protein sequence ID" value="KIM59655.1"/>
    <property type="molecule type" value="Genomic_DNA"/>
</dbReference>
<dbReference type="HOGENOM" id="CLU_1435219_0_0_1"/>
<evidence type="ECO:0000313" key="3">
    <source>
        <dbReference type="Proteomes" id="UP000053989"/>
    </source>
</evidence>
<organism evidence="2 3">
    <name type="scientific">Scleroderma citrinum Foug A</name>
    <dbReference type="NCBI Taxonomy" id="1036808"/>
    <lineage>
        <taxon>Eukaryota</taxon>
        <taxon>Fungi</taxon>
        <taxon>Dikarya</taxon>
        <taxon>Basidiomycota</taxon>
        <taxon>Agaricomycotina</taxon>
        <taxon>Agaricomycetes</taxon>
        <taxon>Agaricomycetidae</taxon>
        <taxon>Boletales</taxon>
        <taxon>Sclerodermatineae</taxon>
        <taxon>Sclerodermataceae</taxon>
        <taxon>Scleroderma</taxon>
    </lineage>
</organism>
<gene>
    <name evidence="2" type="ORF">SCLCIDRAFT_27197</name>
</gene>
<keyword evidence="3" id="KW-1185">Reference proteome</keyword>
<name>A0A0C3DG44_9AGAM</name>
<feature type="region of interest" description="Disordered" evidence="1">
    <location>
        <begin position="1"/>
        <end position="54"/>
    </location>
</feature>